<keyword evidence="1" id="KW-0805">Transcription regulation</keyword>
<dbReference type="EMBL" id="JANYMP010000014">
    <property type="protein sequence ID" value="MCS7480653.1"/>
    <property type="molecule type" value="Genomic_DNA"/>
</dbReference>
<dbReference type="Pfam" id="PF01638">
    <property type="entry name" value="HxlR"/>
    <property type="match status" value="2"/>
</dbReference>
<organism evidence="5 6">
    <name type="scientific">Umezawaea endophytica</name>
    <dbReference type="NCBI Taxonomy" id="1654476"/>
    <lineage>
        <taxon>Bacteria</taxon>
        <taxon>Bacillati</taxon>
        <taxon>Actinomycetota</taxon>
        <taxon>Actinomycetes</taxon>
        <taxon>Pseudonocardiales</taxon>
        <taxon>Pseudonocardiaceae</taxon>
        <taxon>Umezawaea</taxon>
    </lineage>
</organism>
<gene>
    <name evidence="5" type="ORF">NZH93_27680</name>
</gene>
<sequence>MTPRPPSVSEDVTALPRGGQNAIGVTLGLLGDEWTLLILRQALQGTRLYGDWMRALPISHAVLSGRLGRLTEFGLLERVAYQERPERHEYRLTRRGRGVWPILLGIWAWELSHVERHAEELPRMRHHGHLFEPVLVCGGCAAPVGPRDLVGGFGPSGTWERSLPSATTRRRSASAPGHLEGFFPQTTALVGNRWSCAMLGAAFQGARRFRDFERQLAAPPVVIADRLRTFAELDVMTASANGGYRLTAKGLAFFPVAVHTMEWAQRWFRSPEGPALSYRHTACGAPFRPRHTCSECAEPLRGGTIERVGQ</sequence>
<evidence type="ECO:0000313" key="5">
    <source>
        <dbReference type="EMBL" id="MCS7480653.1"/>
    </source>
</evidence>
<keyword evidence="2" id="KW-0238">DNA-binding</keyword>
<dbReference type="Proteomes" id="UP001141259">
    <property type="component" value="Unassembled WGS sequence"/>
</dbReference>
<evidence type="ECO:0000256" key="2">
    <source>
        <dbReference type="ARBA" id="ARBA00023125"/>
    </source>
</evidence>
<feature type="domain" description="HTH hxlR-type" evidence="4">
    <location>
        <begin position="175"/>
        <end position="272"/>
    </location>
</feature>
<protein>
    <submittedName>
        <fullName evidence="5">Winged helix-turn-helix transcriptional regulator</fullName>
    </submittedName>
</protein>
<evidence type="ECO:0000256" key="1">
    <source>
        <dbReference type="ARBA" id="ARBA00023015"/>
    </source>
</evidence>
<dbReference type="InterPro" id="IPR036390">
    <property type="entry name" value="WH_DNA-bd_sf"/>
</dbReference>
<feature type="domain" description="HTH hxlR-type" evidence="4">
    <location>
        <begin position="15"/>
        <end position="118"/>
    </location>
</feature>
<proteinExistence type="predicted"/>
<evidence type="ECO:0000256" key="3">
    <source>
        <dbReference type="ARBA" id="ARBA00023163"/>
    </source>
</evidence>
<dbReference type="Gene3D" id="1.10.10.10">
    <property type="entry name" value="Winged helix-like DNA-binding domain superfamily/Winged helix DNA-binding domain"/>
    <property type="match status" value="2"/>
</dbReference>
<name>A0A9X2VSC3_9PSEU</name>
<dbReference type="RefSeq" id="WP_259626140.1">
    <property type="nucleotide sequence ID" value="NZ_JANYMP010000014.1"/>
</dbReference>
<evidence type="ECO:0000313" key="6">
    <source>
        <dbReference type="Proteomes" id="UP001141259"/>
    </source>
</evidence>
<dbReference type="SUPFAM" id="SSF46785">
    <property type="entry name" value="Winged helix' DNA-binding domain"/>
    <property type="match status" value="2"/>
</dbReference>
<dbReference type="GO" id="GO:0003677">
    <property type="term" value="F:DNA binding"/>
    <property type="evidence" value="ECO:0007669"/>
    <property type="project" value="UniProtKB-KW"/>
</dbReference>
<dbReference type="InterPro" id="IPR036388">
    <property type="entry name" value="WH-like_DNA-bd_sf"/>
</dbReference>
<comment type="caution">
    <text evidence="5">The sequence shown here is derived from an EMBL/GenBank/DDBJ whole genome shotgun (WGS) entry which is preliminary data.</text>
</comment>
<dbReference type="AlphaFoldDB" id="A0A9X2VSC3"/>
<evidence type="ECO:0000259" key="4">
    <source>
        <dbReference type="PROSITE" id="PS51118"/>
    </source>
</evidence>
<dbReference type="PANTHER" id="PTHR33204">
    <property type="entry name" value="TRANSCRIPTIONAL REGULATOR, MARR FAMILY"/>
    <property type="match status" value="1"/>
</dbReference>
<reference evidence="5" key="1">
    <citation type="submission" date="2022-08" db="EMBL/GenBank/DDBJ databases">
        <authorList>
            <person name="Tistechok S."/>
            <person name="Samborskyy M."/>
            <person name="Roman I."/>
        </authorList>
    </citation>
    <scope>NUCLEOTIDE SEQUENCE</scope>
    <source>
        <strain evidence="5">DSM 103496</strain>
    </source>
</reference>
<dbReference type="PANTHER" id="PTHR33204:SF18">
    <property type="entry name" value="TRANSCRIPTIONAL REGULATORY PROTEIN"/>
    <property type="match status" value="1"/>
</dbReference>
<keyword evidence="6" id="KW-1185">Reference proteome</keyword>
<dbReference type="PROSITE" id="PS51118">
    <property type="entry name" value="HTH_HXLR"/>
    <property type="match status" value="2"/>
</dbReference>
<accession>A0A9X2VSC3</accession>
<dbReference type="InterPro" id="IPR002577">
    <property type="entry name" value="HTH_HxlR"/>
</dbReference>
<keyword evidence="3" id="KW-0804">Transcription</keyword>